<organism evidence="1 2">
    <name type="scientific">Thalictrum thalictroides</name>
    <name type="common">Rue-anemone</name>
    <name type="synonym">Anemone thalictroides</name>
    <dbReference type="NCBI Taxonomy" id="46969"/>
    <lineage>
        <taxon>Eukaryota</taxon>
        <taxon>Viridiplantae</taxon>
        <taxon>Streptophyta</taxon>
        <taxon>Embryophyta</taxon>
        <taxon>Tracheophyta</taxon>
        <taxon>Spermatophyta</taxon>
        <taxon>Magnoliopsida</taxon>
        <taxon>Ranunculales</taxon>
        <taxon>Ranunculaceae</taxon>
        <taxon>Thalictroideae</taxon>
        <taxon>Thalictrum</taxon>
    </lineage>
</organism>
<evidence type="ECO:0000313" key="2">
    <source>
        <dbReference type="Proteomes" id="UP000554482"/>
    </source>
</evidence>
<keyword evidence="2" id="KW-1185">Reference proteome</keyword>
<dbReference type="EMBL" id="JABWDY010033350">
    <property type="protein sequence ID" value="KAF5183473.1"/>
    <property type="molecule type" value="Genomic_DNA"/>
</dbReference>
<dbReference type="Proteomes" id="UP000554482">
    <property type="component" value="Unassembled WGS sequence"/>
</dbReference>
<reference evidence="1 2" key="1">
    <citation type="submission" date="2020-06" db="EMBL/GenBank/DDBJ databases">
        <title>Transcriptomic and genomic resources for Thalictrum thalictroides and T. hernandezii: Facilitating candidate gene discovery in an emerging model plant lineage.</title>
        <authorList>
            <person name="Arias T."/>
            <person name="Riano-Pachon D.M."/>
            <person name="Di Stilio V.S."/>
        </authorList>
    </citation>
    <scope>NUCLEOTIDE SEQUENCE [LARGE SCALE GENOMIC DNA]</scope>
    <source>
        <strain evidence="2">cv. WT478/WT964</strain>
        <tissue evidence="1">Leaves</tissue>
    </source>
</reference>
<dbReference type="AlphaFoldDB" id="A0A7J6VF20"/>
<accession>A0A7J6VF20</accession>
<gene>
    <name evidence="1" type="ORF">FRX31_026938</name>
</gene>
<sequence length="212" mass="23457">MDASTIPLICYFGGNLSSPNVAEYVGGKSAASFINRSITLSELCDKIKVTCRIHEDIVIKLKCRYPLNQSTAITLDISDDSSLSVAMATIPTMSTSLVVYVEELAKQTVTTRAPSKIKTRKDIGWLHCTSLDGTTNKTQCNYCVRDMFRDLIRGKKQSKYEKRSKEQQYRKASLLMGMVEEGSPVVQPQFSAEVSSSRAHEEMLFMGGDCGS</sequence>
<comment type="caution">
    <text evidence="1">The sequence shown here is derived from an EMBL/GenBank/DDBJ whole genome shotgun (WGS) entry which is preliminary data.</text>
</comment>
<name>A0A7J6VF20_THATH</name>
<protein>
    <submittedName>
        <fullName evidence="1">Uncharacterized protein</fullName>
    </submittedName>
</protein>
<proteinExistence type="predicted"/>
<dbReference type="OrthoDB" id="786462at2759"/>
<evidence type="ECO:0000313" key="1">
    <source>
        <dbReference type="EMBL" id="KAF5183473.1"/>
    </source>
</evidence>